<dbReference type="GO" id="GO:0005524">
    <property type="term" value="F:ATP binding"/>
    <property type="evidence" value="ECO:0007669"/>
    <property type="project" value="UniProtKB-UniRule"/>
</dbReference>
<dbReference type="PANTHER" id="PTHR45707">
    <property type="entry name" value="C2 CALCIUM/LIPID-BINDING PLANT PHOSPHORIBOSYLTRANSFERASE FAMILY PROTEIN"/>
    <property type="match status" value="1"/>
</dbReference>
<keyword evidence="4 5" id="KW-0067">ATP-binding</keyword>
<organism evidence="9 10">
    <name type="scientific">Paspalum notatum var. saurae</name>
    <dbReference type="NCBI Taxonomy" id="547442"/>
    <lineage>
        <taxon>Eukaryota</taxon>
        <taxon>Viridiplantae</taxon>
        <taxon>Streptophyta</taxon>
        <taxon>Embryophyta</taxon>
        <taxon>Tracheophyta</taxon>
        <taxon>Spermatophyta</taxon>
        <taxon>Magnoliopsida</taxon>
        <taxon>Liliopsida</taxon>
        <taxon>Poales</taxon>
        <taxon>Poaceae</taxon>
        <taxon>PACMAD clade</taxon>
        <taxon>Panicoideae</taxon>
        <taxon>Andropogonodae</taxon>
        <taxon>Paspaleae</taxon>
        <taxon>Paspalinae</taxon>
        <taxon>Paspalum</taxon>
    </lineage>
</organism>
<dbReference type="PROSITE" id="PS00108">
    <property type="entry name" value="PROTEIN_KINASE_ST"/>
    <property type="match status" value="2"/>
</dbReference>
<dbReference type="InterPro" id="IPR011009">
    <property type="entry name" value="Kinase-like_dom_sf"/>
</dbReference>
<dbReference type="InterPro" id="IPR000535">
    <property type="entry name" value="MSP_dom"/>
</dbReference>
<dbReference type="InterPro" id="IPR000719">
    <property type="entry name" value="Prot_kinase_dom"/>
</dbReference>
<dbReference type="SUPFAM" id="SSF56112">
    <property type="entry name" value="Protein kinase-like (PK-like)"/>
    <property type="match status" value="2"/>
</dbReference>
<feature type="domain" description="Protein kinase" evidence="7">
    <location>
        <begin position="364"/>
        <end position="634"/>
    </location>
</feature>
<evidence type="ECO:0000256" key="5">
    <source>
        <dbReference type="PROSITE-ProRule" id="PRU10141"/>
    </source>
</evidence>
<dbReference type="Gene3D" id="3.30.200.20">
    <property type="entry name" value="Phosphorylase Kinase, domain 1"/>
    <property type="match status" value="2"/>
</dbReference>
<dbReference type="PROSITE" id="PS00107">
    <property type="entry name" value="PROTEIN_KINASE_ATP"/>
    <property type="match status" value="1"/>
</dbReference>
<evidence type="ECO:0000256" key="6">
    <source>
        <dbReference type="SAM" id="MobiDB-lite"/>
    </source>
</evidence>
<feature type="region of interest" description="Disordered" evidence="6">
    <location>
        <begin position="300"/>
        <end position="320"/>
    </location>
</feature>
<dbReference type="SMART" id="SM00220">
    <property type="entry name" value="S_TKc"/>
    <property type="match status" value="2"/>
</dbReference>
<evidence type="ECO:0000256" key="2">
    <source>
        <dbReference type="ARBA" id="ARBA00022741"/>
    </source>
</evidence>
<feature type="domain" description="MSP" evidence="8">
    <location>
        <begin position="653"/>
        <end position="773"/>
    </location>
</feature>
<keyword evidence="3" id="KW-0418">Kinase</keyword>
<evidence type="ECO:0000256" key="1">
    <source>
        <dbReference type="ARBA" id="ARBA00022679"/>
    </source>
</evidence>
<evidence type="ECO:0000256" key="4">
    <source>
        <dbReference type="ARBA" id="ARBA00022840"/>
    </source>
</evidence>
<dbReference type="InterPro" id="IPR013783">
    <property type="entry name" value="Ig-like_fold"/>
</dbReference>
<dbReference type="GO" id="GO:0004672">
    <property type="term" value="F:protein kinase activity"/>
    <property type="evidence" value="ECO:0007669"/>
    <property type="project" value="InterPro"/>
</dbReference>
<dbReference type="InterPro" id="IPR008271">
    <property type="entry name" value="Ser/Thr_kinase_AS"/>
</dbReference>
<keyword evidence="2 5" id="KW-0547">Nucleotide-binding</keyword>
<accession>A0AAQ3UPY4</accession>
<dbReference type="PANTHER" id="PTHR45707:SF50">
    <property type="entry name" value="VESICLE-ASSOCIATED PROTEIN 1-1"/>
    <property type="match status" value="1"/>
</dbReference>
<dbReference type="InterPro" id="IPR017441">
    <property type="entry name" value="Protein_kinase_ATP_BS"/>
</dbReference>
<dbReference type="SUPFAM" id="SSF49354">
    <property type="entry name" value="PapD-like"/>
    <property type="match status" value="1"/>
</dbReference>
<dbReference type="AlphaFoldDB" id="A0AAQ3UPY4"/>
<dbReference type="EMBL" id="CP144754">
    <property type="protein sequence ID" value="WVZ96314.1"/>
    <property type="molecule type" value="Genomic_DNA"/>
</dbReference>
<dbReference type="FunFam" id="1.10.510.10:FF:000870">
    <property type="entry name" value="OSJNBa0016N04.16-like protein"/>
    <property type="match status" value="1"/>
</dbReference>
<proteinExistence type="predicted"/>
<dbReference type="Pfam" id="PF00069">
    <property type="entry name" value="Pkinase"/>
    <property type="match status" value="2"/>
</dbReference>
<gene>
    <name evidence="9" type="ORF">U9M48_041969</name>
</gene>
<dbReference type="PROSITE" id="PS50202">
    <property type="entry name" value="MSP"/>
    <property type="match status" value="1"/>
</dbReference>
<feature type="compositionally biased region" description="Basic residues" evidence="6">
    <location>
        <begin position="303"/>
        <end position="312"/>
    </location>
</feature>
<dbReference type="PROSITE" id="PS50011">
    <property type="entry name" value="PROTEIN_KINASE_DOM"/>
    <property type="match status" value="2"/>
</dbReference>
<name>A0AAQ3UPY4_PASNO</name>
<keyword evidence="10" id="KW-1185">Reference proteome</keyword>
<dbReference type="Gene3D" id="1.10.510.10">
    <property type="entry name" value="Transferase(Phosphotransferase) domain 1"/>
    <property type="match status" value="2"/>
</dbReference>
<sequence>MDFKLHLLETITNNFSDEQKVGSGGYADVYRGVYNGEEIAVKRFHQLQVLHDKVFKDELRNLWKVRHQNVVRLIGYCHDTQLKLIEYNGDLVFANQIERVLCFEYMQGGSLDKYISDESCDLDWPTCYKIINATCDGLNHLHNAQERPIFHLDLKPSNILLDKDMMAKIAGFDISRQVDHTDTDVRTETRIGTIGYVPPEYVNDGRISEKFDAFSLGVTILKIMAGHTARYYEMSQEQFIEFVAEKWKERLQGTLTSQEIDIVRVETCVKLALRCVDADPHRRPSIKEITNDLKELESEIEGRKKKKKKQGKRSNEPTSLLQYDEGIKTEDVHKELKMLECILGGSMNPSNLKLPTLQYITKKFSRDLKIGNGGCAEVYKGILQNGIIAVKRLFSNRTIEDKMFHQEVKSLMMVNHKNVVRFLGYCSHTEEQAFKSGEGKFLMAETRERLLCFEYMTNGSLENYLADELRGLEWQTRYQIIKGICDGLHHLHINHVIHMDLKPANILLDNNMVPKITDFGLSRFDDRSQTLSSDRLLSLGYCAPEYQHDGKMSSKSDIYSLGVIIQELVTGSRKKPNITKVHRRWRHRWNKSGKDAQLGYKQVANCLDLARRCTQMDPTDRPNIWGIISDLNKMDSSDVDLSYATECLELEGMLGIEPLEIYLPFELNKQISCSVELTNDTDDHFAFRIATTSLRPYCIEANKGTLPPRSRSSVTITLQELEKALPDDRCRDEFSVQSTRVDGSLTAMDIGVGIFREEPGKVVDTVNLTVVLSEASSSFS</sequence>
<evidence type="ECO:0000259" key="7">
    <source>
        <dbReference type="PROSITE" id="PS50011"/>
    </source>
</evidence>
<dbReference type="InterPro" id="IPR008962">
    <property type="entry name" value="PapD-like_sf"/>
</dbReference>
<evidence type="ECO:0000313" key="10">
    <source>
        <dbReference type="Proteomes" id="UP001341281"/>
    </source>
</evidence>
<feature type="domain" description="Protein kinase" evidence="7">
    <location>
        <begin position="15"/>
        <end position="296"/>
    </location>
</feature>
<evidence type="ECO:0000259" key="8">
    <source>
        <dbReference type="PROSITE" id="PS50202"/>
    </source>
</evidence>
<feature type="binding site" evidence="5">
    <location>
        <position position="42"/>
    </location>
    <ligand>
        <name>ATP</name>
        <dbReference type="ChEBI" id="CHEBI:30616"/>
    </ligand>
</feature>
<dbReference type="Pfam" id="PF00635">
    <property type="entry name" value="Motile_Sperm"/>
    <property type="match status" value="1"/>
</dbReference>
<dbReference type="Proteomes" id="UP001341281">
    <property type="component" value="Chromosome 10"/>
</dbReference>
<evidence type="ECO:0000313" key="9">
    <source>
        <dbReference type="EMBL" id="WVZ96314.1"/>
    </source>
</evidence>
<dbReference type="Gene3D" id="2.60.40.10">
    <property type="entry name" value="Immunoglobulins"/>
    <property type="match status" value="1"/>
</dbReference>
<evidence type="ECO:0000256" key="3">
    <source>
        <dbReference type="ARBA" id="ARBA00022777"/>
    </source>
</evidence>
<keyword evidence="1" id="KW-0808">Transferase</keyword>
<reference evidence="9 10" key="1">
    <citation type="submission" date="2024-02" db="EMBL/GenBank/DDBJ databases">
        <title>High-quality chromosome-scale genome assembly of Pensacola bahiagrass (Paspalum notatum Flugge var. saurae).</title>
        <authorList>
            <person name="Vega J.M."/>
            <person name="Podio M."/>
            <person name="Orjuela J."/>
            <person name="Siena L.A."/>
            <person name="Pessino S.C."/>
            <person name="Combes M.C."/>
            <person name="Mariac C."/>
            <person name="Albertini E."/>
            <person name="Pupilli F."/>
            <person name="Ortiz J.P.A."/>
            <person name="Leblanc O."/>
        </authorList>
    </citation>
    <scope>NUCLEOTIDE SEQUENCE [LARGE SCALE GENOMIC DNA]</scope>
    <source>
        <strain evidence="9">R1</strain>
        <tissue evidence="9">Leaf</tissue>
    </source>
</reference>
<protein>
    <submittedName>
        <fullName evidence="9">Uncharacterized protein</fullName>
    </submittedName>
</protein>